<reference evidence="1" key="1">
    <citation type="submission" date="2018-06" db="EMBL/GenBank/DDBJ databases">
        <authorList>
            <person name="Zhirakovskaya E."/>
        </authorList>
    </citation>
    <scope>NUCLEOTIDE SEQUENCE</scope>
</reference>
<dbReference type="InterPro" id="IPR027304">
    <property type="entry name" value="Trigger_fact/SurA_dom_sf"/>
</dbReference>
<dbReference type="AlphaFoldDB" id="A0A3B1CSI0"/>
<organism evidence="1">
    <name type="scientific">hydrothermal vent metagenome</name>
    <dbReference type="NCBI Taxonomy" id="652676"/>
    <lineage>
        <taxon>unclassified sequences</taxon>
        <taxon>metagenomes</taxon>
        <taxon>ecological metagenomes</taxon>
    </lineage>
</organism>
<gene>
    <name evidence="1" type="ORF">MNBD_NITROSPIRAE01-523</name>
</gene>
<dbReference type="Gene3D" id="1.10.4030.10">
    <property type="entry name" value="Porin chaperone SurA, peptide-binding domain"/>
    <property type="match status" value="1"/>
</dbReference>
<protein>
    <submittedName>
        <fullName evidence="1">Uncharacterized protein</fullName>
    </submittedName>
</protein>
<proteinExistence type="predicted"/>
<dbReference type="EMBL" id="UOGF01000074">
    <property type="protein sequence ID" value="VAX31322.1"/>
    <property type="molecule type" value="Genomic_DNA"/>
</dbReference>
<dbReference type="SUPFAM" id="SSF109998">
    <property type="entry name" value="Triger factor/SurA peptide-binding domain-like"/>
    <property type="match status" value="1"/>
</dbReference>
<name>A0A3B1CSI0_9ZZZZ</name>
<sequence length="242" mass="28070">MKRNGTFISYLFFLFLVLMPLTVSAEVVLQAPVVEAVVVEAVVAVLNFETGKPKKAVIYLSDLERYRLFFEAPENTTINNQDTTTTNKKTTFIRLRDAVISKELFLREALRFAIKKPSTAEILTALKTLRQRFQTAAAFEQALKKSALSLPELKAEIALYLWVNQLLRERIQEFIFISPKAIESYHLSHLNDFMNKEIKVIETQITAILRDKKEVEKKRVYLKRLKEKVQIEFILKENEISQ</sequence>
<evidence type="ECO:0000313" key="1">
    <source>
        <dbReference type="EMBL" id="VAX31322.1"/>
    </source>
</evidence>
<accession>A0A3B1CSI0</accession>